<feature type="domain" description="Thiamine-binding protein" evidence="3">
    <location>
        <begin position="2"/>
        <end position="82"/>
    </location>
</feature>
<evidence type="ECO:0000313" key="5">
    <source>
        <dbReference type="Proteomes" id="UP001342314"/>
    </source>
</evidence>
<dbReference type="Proteomes" id="UP001342314">
    <property type="component" value="Unassembled WGS sequence"/>
</dbReference>
<dbReference type="NCBIfam" id="TIGR00106">
    <property type="entry name" value="MTH1187 family thiamine-binding protein"/>
    <property type="match status" value="1"/>
</dbReference>
<dbReference type="PANTHER" id="PTHR33777">
    <property type="entry name" value="UPF0045 PROTEIN ECM15"/>
    <property type="match status" value="1"/>
</dbReference>
<dbReference type="SUPFAM" id="SSF89957">
    <property type="entry name" value="MTH1187/YkoF-like"/>
    <property type="match status" value="1"/>
</dbReference>
<dbReference type="AlphaFoldDB" id="A0AAV5GDV9"/>
<proteinExistence type="inferred from homology"/>
<evidence type="ECO:0000256" key="2">
    <source>
        <dbReference type="SAM" id="MobiDB-lite"/>
    </source>
</evidence>
<dbReference type="EMBL" id="BQKY01000003">
    <property type="protein sequence ID" value="GJN88488.1"/>
    <property type="molecule type" value="Genomic_DNA"/>
</dbReference>
<sequence length="146" mass="15474">MGVETSVSKYVARCQEVLEHSGLTYHAHGTGIEGEFSDVAKAIEACHEAVHAMGCPRIASDIRIGTRTDKKGSLEAKVSSVQALLGKASGSSTSDQPSRTAPPSSISLPTPVQDRPDPAQELARRVSETQQFLMSPNYDPPAGRDA</sequence>
<protein>
    <recommendedName>
        <fullName evidence="3">Thiamine-binding protein domain-containing protein</fullName>
    </recommendedName>
</protein>
<gene>
    <name evidence="4" type="ORF">Rhopal_001454-T1</name>
</gene>
<evidence type="ECO:0000256" key="1">
    <source>
        <dbReference type="ARBA" id="ARBA00010272"/>
    </source>
</evidence>
<comment type="similarity">
    <text evidence="1">Belongs to the UPF0045 family.</text>
</comment>
<name>A0AAV5GDV9_9BASI</name>
<dbReference type="InterPro" id="IPR029756">
    <property type="entry name" value="MTH1187/YkoF-like"/>
</dbReference>
<dbReference type="Pfam" id="PF01910">
    <property type="entry name" value="Thiamine_BP"/>
    <property type="match status" value="1"/>
</dbReference>
<dbReference type="InterPro" id="IPR002767">
    <property type="entry name" value="Thiamine_BP"/>
</dbReference>
<evidence type="ECO:0000313" key="4">
    <source>
        <dbReference type="EMBL" id="GJN88488.1"/>
    </source>
</evidence>
<feature type="compositionally biased region" description="Polar residues" evidence="2">
    <location>
        <begin position="89"/>
        <end position="110"/>
    </location>
</feature>
<dbReference type="InterPro" id="IPR051614">
    <property type="entry name" value="UPF0045_domain"/>
</dbReference>
<feature type="region of interest" description="Disordered" evidence="2">
    <location>
        <begin position="86"/>
        <end position="121"/>
    </location>
</feature>
<organism evidence="4 5">
    <name type="scientific">Rhodotorula paludigena</name>
    <dbReference type="NCBI Taxonomy" id="86838"/>
    <lineage>
        <taxon>Eukaryota</taxon>
        <taxon>Fungi</taxon>
        <taxon>Dikarya</taxon>
        <taxon>Basidiomycota</taxon>
        <taxon>Pucciniomycotina</taxon>
        <taxon>Microbotryomycetes</taxon>
        <taxon>Sporidiobolales</taxon>
        <taxon>Sporidiobolaceae</taxon>
        <taxon>Rhodotorula</taxon>
    </lineage>
</organism>
<comment type="caution">
    <text evidence="4">The sequence shown here is derived from an EMBL/GenBank/DDBJ whole genome shotgun (WGS) entry which is preliminary data.</text>
</comment>
<dbReference type="GO" id="GO:0005829">
    <property type="term" value="C:cytosol"/>
    <property type="evidence" value="ECO:0007669"/>
    <property type="project" value="TreeGrafter"/>
</dbReference>
<keyword evidence="5" id="KW-1185">Reference proteome</keyword>
<evidence type="ECO:0000259" key="3">
    <source>
        <dbReference type="Pfam" id="PF01910"/>
    </source>
</evidence>
<reference evidence="4 5" key="1">
    <citation type="submission" date="2021-12" db="EMBL/GenBank/DDBJ databases">
        <title>High titer production of polyol ester of fatty acids by Rhodotorula paludigena BS15 towards product separation-free biomass refinery.</title>
        <authorList>
            <person name="Mano J."/>
            <person name="Ono H."/>
            <person name="Tanaka T."/>
            <person name="Naito K."/>
            <person name="Sushida H."/>
            <person name="Ike M."/>
            <person name="Tokuyasu K."/>
            <person name="Kitaoka M."/>
        </authorList>
    </citation>
    <scope>NUCLEOTIDE SEQUENCE [LARGE SCALE GENOMIC DNA]</scope>
    <source>
        <strain evidence="4 5">BS15</strain>
    </source>
</reference>
<dbReference type="Gene3D" id="3.30.70.930">
    <property type="match status" value="1"/>
</dbReference>
<dbReference type="PANTHER" id="PTHR33777:SF1">
    <property type="entry name" value="UPF0045 PROTEIN ECM15"/>
    <property type="match status" value="1"/>
</dbReference>
<accession>A0AAV5GDV9</accession>